<dbReference type="AlphaFoldDB" id="A0A8S9T3I3"/>
<organism evidence="2 3">
    <name type="scientific">Tolypothrix bouteillei VB521301</name>
    <dbReference type="NCBI Taxonomy" id="1479485"/>
    <lineage>
        <taxon>Bacteria</taxon>
        <taxon>Bacillati</taxon>
        <taxon>Cyanobacteriota</taxon>
        <taxon>Cyanophyceae</taxon>
        <taxon>Nostocales</taxon>
        <taxon>Tolypothrichaceae</taxon>
        <taxon>Tolypothrix</taxon>
    </lineage>
</organism>
<proteinExistence type="predicted"/>
<dbReference type="RefSeq" id="WP_137986295.1">
    <property type="nucleotide sequence ID" value="NZ_JHEG04000001.1"/>
</dbReference>
<name>A0A8S9T3I3_9CYAN</name>
<feature type="region of interest" description="Disordered" evidence="1">
    <location>
        <begin position="79"/>
        <end position="100"/>
    </location>
</feature>
<gene>
    <name evidence="2" type="ORF">DA73_0400015155</name>
</gene>
<comment type="caution">
    <text evidence="2">The sequence shown here is derived from an EMBL/GenBank/DDBJ whole genome shotgun (WGS) entry which is preliminary data.</text>
</comment>
<feature type="compositionally biased region" description="Basic and acidic residues" evidence="1">
    <location>
        <begin position="85"/>
        <end position="99"/>
    </location>
</feature>
<keyword evidence="3" id="KW-1185">Reference proteome</keyword>
<dbReference type="EMBL" id="JHEG04000001">
    <property type="protein sequence ID" value="KAF3886666.1"/>
    <property type="molecule type" value="Genomic_DNA"/>
</dbReference>
<reference evidence="2" key="1">
    <citation type="journal article" date="2015" name="Genome Announc.">
        <title>Draft Genome Sequence of Tolypothrix boutellei Strain VB521301.</title>
        <authorList>
            <person name="Chandrababunaidu M.M."/>
            <person name="Singh D."/>
            <person name="Sen D."/>
            <person name="Bhan S."/>
            <person name="Das S."/>
            <person name="Gupta A."/>
            <person name="Adhikary S.P."/>
            <person name="Tripathy S."/>
        </authorList>
    </citation>
    <scope>NUCLEOTIDE SEQUENCE</scope>
    <source>
        <strain evidence="2">VB521301</strain>
    </source>
</reference>
<dbReference type="Proteomes" id="UP000029738">
    <property type="component" value="Unassembled WGS sequence"/>
</dbReference>
<accession>A0A8S9T3I3</accession>
<reference evidence="2" key="2">
    <citation type="submission" date="2019-11" db="EMBL/GenBank/DDBJ databases">
        <title>Improved Assembly of Tolypothrix boutellei genome.</title>
        <authorList>
            <person name="Sarangi A.N."/>
            <person name="Mukherjee M."/>
            <person name="Ghosh S."/>
            <person name="Singh D."/>
            <person name="Das A."/>
            <person name="Kant S."/>
            <person name="Prusty A."/>
            <person name="Tripathy S."/>
        </authorList>
    </citation>
    <scope>NUCLEOTIDE SEQUENCE</scope>
    <source>
        <strain evidence="2">VB521301</strain>
    </source>
</reference>
<sequence length="118" mass="12994">MHSSRPGKIFRFIDGIDSCVAPMSEQEIGENLNDPFATAVLRKGIFPDSVDAIVTEISNSLCPGGRVSSELLDNACGERNQNESFSREGSPKDYHDPKTGNRRLLTTFYTLAMLLTII</sequence>
<evidence type="ECO:0000313" key="2">
    <source>
        <dbReference type="EMBL" id="KAF3886666.1"/>
    </source>
</evidence>
<evidence type="ECO:0000256" key="1">
    <source>
        <dbReference type="SAM" id="MobiDB-lite"/>
    </source>
</evidence>
<protein>
    <submittedName>
        <fullName evidence="2">Uncharacterized protein</fullName>
    </submittedName>
</protein>
<evidence type="ECO:0000313" key="3">
    <source>
        <dbReference type="Proteomes" id="UP000029738"/>
    </source>
</evidence>